<comment type="caution">
    <text evidence="2">The sequence shown here is derived from an EMBL/GenBank/DDBJ whole genome shotgun (WGS) entry which is preliminary data.</text>
</comment>
<protein>
    <submittedName>
        <fullName evidence="2">Uncharacterized protein</fullName>
    </submittedName>
</protein>
<accession>A0A9P7ZXY5</accession>
<gene>
    <name evidence="2" type="ORF">KVV02_008277</name>
</gene>
<dbReference type="Proteomes" id="UP000717515">
    <property type="component" value="Unassembled WGS sequence"/>
</dbReference>
<name>A0A9P7ZXY5_MORAP</name>
<dbReference type="AlphaFoldDB" id="A0A9P7ZXY5"/>
<evidence type="ECO:0000313" key="2">
    <source>
        <dbReference type="EMBL" id="KAG9319246.1"/>
    </source>
</evidence>
<feature type="signal peptide" evidence="1">
    <location>
        <begin position="1"/>
        <end position="26"/>
    </location>
</feature>
<reference evidence="2" key="1">
    <citation type="submission" date="2021-07" db="EMBL/GenBank/DDBJ databases">
        <title>Draft genome of Mortierella alpina, strain LL118, isolated from an aspen leaf litter sample.</title>
        <authorList>
            <person name="Yang S."/>
            <person name="Vinatzer B.A."/>
        </authorList>
    </citation>
    <scope>NUCLEOTIDE SEQUENCE</scope>
    <source>
        <strain evidence="2">LL118</strain>
    </source>
</reference>
<evidence type="ECO:0000256" key="1">
    <source>
        <dbReference type="SAM" id="SignalP"/>
    </source>
</evidence>
<dbReference type="EMBL" id="JAIFTL010000525">
    <property type="protein sequence ID" value="KAG9319246.1"/>
    <property type="molecule type" value="Genomic_DNA"/>
</dbReference>
<evidence type="ECO:0000313" key="3">
    <source>
        <dbReference type="Proteomes" id="UP000717515"/>
    </source>
</evidence>
<organism evidence="2 3">
    <name type="scientific">Mortierella alpina</name>
    <name type="common">Oleaginous fungus</name>
    <name type="synonym">Mortierella renispora</name>
    <dbReference type="NCBI Taxonomy" id="64518"/>
    <lineage>
        <taxon>Eukaryota</taxon>
        <taxon>Fungi</taxon>
        <taxon>Fungi incertae sedis</taxon>
        <taxon>Mucoromycota</taxon>
        <taxon>Mortierellomycotina</taxon>
        <taxon>Mortierellomycetes</taxon>
        <taxon>Mortierellales</taxon>
        <taxon>Mortierellaceae</taxon>
        <taxon>Mortierella</taxon>
    </lineage>
</organism>
<sequence>MLFKPKFTAALLMCLGLAAQHNAVNAQSTEVAPEADSGIIGDVIWPVAFNDMCQTLLASTNNFDSMIAYAKTKGYSCTAAQTTAIGGPGKCNPLTLVISVLWPLAFDQQKILGNRINAQSECLKAIIVR</sequence>
<feature type="chain" id="PRO_5040157052" evidence="1">
    <location>
        <begin position="27"/>
        <end position="129"/>
    </location>
</feature>
<proteinExistence type="predicted"/>
<keyword evidence="1" id="KW-0732">Signal</keyword>